<reference evidence="1" key="2">
    <citation type="submission" date="2025-09" db="UniProtKB">
        <authorList>
            <consortium name="EnsemblPlants"/>
        </authorList>
    </citation>
    <scope>IDENTIFICATION</scope>
</reference>
<accession>A0ACD5TG59</accession>
<proteinExistence type="predicted"/>
<evidence type="ECO:0000313" key="1">
    <source>
        <dbReference type="EnsemblPlants" id="AVESA.00010b.r2.1AG0047900.1.CDS"/>
    </source>
</evidence>
<keyword evidence="2" id="KW-1185">Reference proteome</keyword>
<name>A0ACD5TG59_AVESA</name>
<dbReference type="EnsemblPlants" id="AVESA.00010b.r2.1AG0047900.1">
    <property type="protein sequence ID" value="AVESA.00010b.r2.1AG0047900.1.CDS"/>
    <property type="gene ID" value="AVESA.00010b.r2.1AG0047900"/>
</dbReference>
<sequence length="412" mass="45503">MALRRLLLGLPAAVAGSFRRSLATATSQPPWAMMSVLGEAVEAPSVDVRLAEPPHVSEICVPEHLIKTRGIPDPASGVLQDIRGGIRAVSGDGLLLLSYVDLRFTAPIGGEQEPTRLDRAHVPSVTRFVCNPVTRELSRLPDSICTPTGDVLCDRHMSIITQDDRGHGPPDRFAVAVLQGNMMIRFLSETGEWEIVEVSPCRLPLARRMQLYQGAQAFGGRLWWVDVTWGAISADPFSDRPELSFVQLPKSSVLPAGAEDEAPVSYRRVGVSEGRLRYVEVSQEEPFLLSSFVLDEEEGYWMLEHRVVLNKIWGPIMWIPLQMKGTTSIVLIHPLNANIVYLMVMSQVVVVDMEEEEVIESCQYEGDDAPCIPCVLPSWLGSSRIPSSGKKDVEKSNTLADVLVRSSGHYKR</sequence>
<dbReference type="Proteomes" id="UP001732700">
    <property type="component" value="Chromosome 1A"/>
</dbReference>
<organism evidence="1 2">
    <name type="scientific">Avena sativa</name>
    <name type="common">Oat</name>
    <dbReference type="NCBI Taxonomy" id="4498"/>
    <lineage>
        <taxon>Eukaryota</taxon>
        <taxon>Viridiplantae</taxon>
        <taxon>Streptophyta</taxon>
        <taxon>Embryophyta</taxon>
        <taxon>Tracheophyta</taxon>
        <taxon>Spermatophyta</taxon>
        <taxon>Magnoliopsida</taxon>
        <taxon>Liliopsida</taxon>
        <taxon>Poales</taxon>
        <taxon>Poaceae</taxon>
        <taxon>BOP clade</taxon>
        <taxon>Pooideae</taxon>
        <taxon>Poodae</taxon>
        <taxon>Poeae</taxon>
        <taxon>Poeae Chloroplast Group 1 (Aveneae type)</taxon>
        <taxon>Aveninae</taxon>
        <taxon>Avena</taxon>
    </lineage>
</organism>
<protein>
    <submittedName>
        <fullName evidence="1">Uncharacterized protein</fullName>
    </submittedName>
</protein>
<evidence type="ECO:0000313" key="2">
    <source>
        <dbReference type="Proteomes" id="UP001732700"/>
    </source>
</evidence>
<reference evidence="1" key="1">
    <citation type="submission" date="2021-05" db="EMBL/GenBank/DDBJ databases">
        <authorList>
            <person name="Scholz U."/>
            <person name="Mascher M."/>
            <person name="Fiebig A."/>
        </authorList>
    </citation>
    <scope>NUCLEOTIDE SEQUENCE [LARGE SCALE GENOMIC DNA]</scope>
</reference>